<dbReference type="PROSITE" id="PS50404">
    <property type="entry name" value="GST_NTER"/>
    <property type="match status" value="1"/>
</dbReference>
<name>A0ABC9FPC7_9POAL</name>
<dbReference type="Proteomes" id="UP001497457">
    <property type="component" value="Chromosome 7b"/>
</dbReference>
<dbReference type="Pfam" id="PF02798">
    <property type="entry name" value="GST_N"/>
    <property type="match status" value="1"/>
</dbReference>
<reference evidence="7" key="1">
    <citation type="submission" date="2024-10" db="EMBL/GenBank/DDBJ databases">
        <authorList>
            <person name="Ryan C."/>
        </authorList>
    </citation>
    <scope>NUCLEOTIDE SEQUENCE [LARGE SCALE GENOMIC DNA]</scope>
</reference>
<evidence type="ECO:0000313" key="7">
    <source>
        <dbReference type="EMBL" id="CAL5079783.1"/>
    </source>
</evidence>
<feature type="domain" description="GST N-terminal" evidence="5">
    <location>
        <begin position="10"/>
        <end position="89"/>
    </location>
</feature>
<dbReference type="InterPro" id="IPR036249">
    <property type="entry name" value="Thioredoxin-like_sf"/>
</dbReference>
<dbReference type="InterPro" id="IPR036282">
    <property type="entry name" value="Glutathione-S-Trfase_C_sf"/>
</dbReference>
<comment type="catalytic activity">
    <reaction evidence="4">
        <text>RX + glutathione = an S-substituted glutathione + a halide anion + H(+)</text>
        <dbReference type="Rhea" id="RHEA:16437"/>
        <dbReference type="ChEBI" id="CHEBI:15378"/>
        <dbReference type="ChEBI" id="CHEBI:16042"/>
        <dbReference type="ChEBI" id="CHEBI:17792"/>
        <dbReference type="ChEBI" id="CHEBI:57925"/>
        <dbReference type="ChEBI" id="CHEBI:90779"/>
        <dbReference type="EC" id="2.5.1.18"/>
    </reaction>
</comment>
<dbReference type="InterPro" id="IPR004046">
    <property type="entry name" value="GST_C"/>
</dbReference>
<evidence type="ECO:0000259" key="5">
    <source>
        <dbReference type="PROSITE" id="PS50404"/>
    </source>
</evidence>
<dbReference type="CDD" id="cd03185">
    <property type="entry name" value="GST_C_Tau"/>
    <property type="match status" value="1"/>
</dbReference>
<dbReference type="InterPro" id="IPR045073">
    <property type="entry name" value="Omega/Tau-like"/>
</dbReference>
<dbReference type="InterPro" id="IPR004045">
    <property type="entry name" value="Glutathione_S-Trfase_N"/>
</dbReference>
<keyword evidence="8" id="KW-1185">Reference proteome</keyword>
<evidence type="ECO:0000256" key="1">
    <source>
        <dbReference type="ARBA" id="ARBA00012452"/>
    </source>
</evidence>
<organism evidence="7 8">
    <name type="scientific">Urochloa decumbens</name>
    <dbReference type="NCBI Taxonomy" id="240449"/>
    <lineage>
        <taxon>Eukaryota</taxon>
        <taxon>Viridiplantae</taxon>
        <taxon>Streptophyta</taxon>
        <taxon>Embryophyta</taxon>
        <taxon>Tracheophyta</taxon>
        <taxon>Spermatophyta</taxon>
        <taxon>Magnoliopsida</taxon>
        <taxon>Liliopsida</taxon>
        <taxon>Poales</taxon>
        <taxon>Poaceae</taxon>
        <taxon>PACMAD clade</taxon>
        <taxon>Panicoideae</taxon>
        <taxon>Panicodae</taxon>
        <taxon>Paniceae</taxon>
        <taxon>Melinidinae</taxon>
        <taxon>Urochloa</taxon>
    </lineage>
</organism>
<dbReference type="PROSITE" id="PS50405">
    <property type="entry name" value="GST_CTER"/>
    <property type="match status" value="1"/>
</dbReference>
<evidence type="ECO:0000313" key="8">
    <source>
        <dbReference type="Proteomes" id="UP001497457"/>
    </source>
</evidence>
<feature type="domain" description="GST C-terminal" evidence="6">
    <location>
        <begin position="38"/>
        <end position="170"/>
    </location>
</feature>
<dbReference type="FunFam" id="3.40.30.10:FF:000044">
    <property type="entry name" value="Glutathione S-transferase GSTU6"/>
    <property type="match status" value="1"/>
</dbReference>
<dbReference type="Gene3D" id="3.40.30.10">
    <property type="entry name" value="Glutaredoxin"/>
    <property type="match status" value="1"/>
</dbReference>
<dbReference type="Gene3D" id="1.20.1050.10">
    <property type="match status" value="1"/>
</dbReference>
<dbReference type="PANTHER" id="PTHR11260:SF770">
    <property type="entry name" value="GLUTATHIONE S-TRANSFERASE"/>
    <property type="match status" value="1"/>
</dbReference>
<dbReference type="EMBL" id="OZ075117">
    <property type="protein sequence ID" value="CAL5079783.1"/>
    <property type="molecule type" value="Genomic_DNA"/>
</dbReference>
<dbReference type="InterPro" id="IPR010987">
    <property type="entry name" value="Glutathione-S-Trfase_C-like"/>
</dbReference>
<dbReference type="SUPFAM" id="SSF52833">
    <property type="entry name" value="Thioredoxin-like"/>
    <property type="match status" value="1"/>
</dbReference>
<evidence type="ECO:0000256" key="2">
    <source>
        <dbReference type="ARBA" id="ARBA00022679"/>
    </source>
</evidence>
<comment type="similarity">
    <text evidence="3">Belongs to the GST superfamily. Tau family.</text>
</comment>
<dbReference type="SUPFAM" id="SSF47616">
    <property type="entry name" value="GST C-terminal domain-like"/>
    <property type="match status" value="1"/>
</dbReference>
<dbReference type="Pfam" id="PF00043">
    <property type="entry name" value="GST_C"/>
    <property type="match status" value="1"/>
</dbReference>
<evidence type="ECO:0000256" key="4">
    <source>
        <dbReference type="ARBA" id="ARBA00047960"/>
    </source>
</evidence>
<keyword evidence="2" id="KW-0808">Transferase</keyword>
<protein>
    <recommendedName>
        <fullName evidence="1">glutathione transferase</fullName>
        <ecNumber evidence="1">2.5.1.18</ecNumber>
    </recommendedName>
</protein>
<evidence type="ECO:0000259" key="6">
    <source>
        <dbReference type="PROSITE" id="PS50405"/>
    </source>
</evidence>
<proteinExistence type="inferred from homology"/>
<dbReference type="EC" id="2.5.1.18" evidence="1"/>
<dbReference type="CDD" id="cd03058">
    <property type="entry name" value="GST_N_Tau"/>
    <property type="match status" value="1"/>
</dbReference>
<sequence>MAREGASGGEALTLLGLWASPFVIRARIALNLKGLTYGYTEESLYDKSELLVKSNPVHKKVPVLIHDGKPVCESQNIVQRGRRQRGKRIAVLETLEEQAFKECCKGQQAAFFGGDSVNLVDVVLGSLLGWLQATEAICGVKVIDTTRMPLLAAWAERFRAIDGVKGVITR</sequence>
<dbReference type="AlphaFoldDB" id="A0ABC9FPC7"/>
<accession>A0ABC9FPC7</accession>
<gene>
    <name evidence="7" type="ORF">URODEC1_LOCUS107774</name>
</gene>
<dbReference type="GO" id="GO:0004364">
    <property type="term" value="F:glutathione transferase activity"/>
    <property type="evidence" value="ECO:0007669"/>
    <property type="project" value="UniProtKB-EC"/>
</dbReference>
<dbReference type="InterPro" id="IPR045074">
    <property type="entry name" value="GST_C_Tau"/>
</dbReference>
<dbReference type="PANTHER" id="PTHR11260">
    <property type="entry name" value="GLUTATHIONE S-TRANSFERASE, GST, SUPERFAMILY, GST DOMAIN CONTAINING"/>
    <property type="match status" value="1"/>
</dbReference>
<evidence type="ECO:0000256" key="3">
    <source>
        <dbReference type="ARBA" id="ARBA00025743"/>
    </source>
</evidence>